<comment type="caution">
    <text evidence="1">The sequence shown here is derived from an EMBL/GenBank/DDBJ whole genome shotgun (WGS) entry which is preliminary data.</text>
</comment>
<proteinExistence type="predicted"/>
<evidence type="ECO:0000313" key="2">
    <source>
        <dbReference type="Proteomes" id="UP000323274"/>
    </source>
</evidence>
<reference evidence="1 2" key="1">
    <citation type="submission" date="2019-04" db="EMBL/GenBank/DDBJ databases">
        <title>A pseudo-fructophilic Leuconostoc citreum strain F192-5 isolated from peel of satsuma mandarin: the first report for isolation and characterization of strain-dependent fructophilic-like characteristics.</title>
        <authorList>
            <person name="Maeno S."/>
            <person name="Tanizawa Y."/>
            <person name="Kajikawa A."/>
            <person name="Kanesaki Y."/>
            <person name="Kubota E."/>
            <person name="Arita M."/>
            <person name="Leon D."/>
            <person name="Endo A."/>
        </authorList>
    </citation>
    <scope>NUCLEOTIDE SEQUENCE [LARGE SCALE GENOMIC DNA]</scope>
    <source>
        <strain evidence="1 2">F192-5</strain>
    </source>
</reference>
<dbReference type="RefSeq" id="WP_187764947.1">
    <property type="nucleotide sequence ID" value="NZ_BJJW01000013.1"/>
</dbReference>
<dbReference type="EMBL" id="BJJW01000013">
    <property type="protein sequence ID" value="GDZ84477.1"/>
    <property type="molecule type" value="Genomic_DNA"/>
</dbReference>
<dbReference type="Proteomes" id="UP000323274">
    <property type="component" value="Unassembled WGS sequence"/>
</dbReference>
<name>A0A5A5U0J9_LEUCI</name>
<evidence type="ECO:0000313" key="1">
    <source>
        <dbReference type="EMBL" id="GDZ84477.1"/>
    </source>
</evidence>
<dbReference type="AlphaFoldDB" id="A0A5A5U0J9"/>
<evidence type="ECO:0008006" key="3">
    <source>
        <dbReference type="Google" id="ProtNLM"/>
    </source>
</evidence>
<sequence length="101" mass="11759">MRKYDIEFKMSGIVSSGKQAPKGYFISVETGSYGTFYNQLVKIPTKYLKTLENKLEGYIDNRTHVIITGHMTKDMRDKGRYTYLCEDIKPFSNLERDTNTE</sequence>
<gene>
    <name evidence="1" type="ORF">LCIT_17190</name>
</gene>
<accession>A0A5A5U0J9</accession>
<organism evidence="1 2">
    <name type="scientific">Leuconostoc citreum</name>
    <dbReference type="NCBI Taxonomy" id="33964"/>
    <lineage>
        <taxon>Bacteria</taxon>
        <taxon>Bacillati</taxon>
        <taxon>Bacillota</taxon>
        <taxon>Bacilli</taxon>
        <taxon>Lactobacillales</taxon>
        <taxon>Lactobacillaceae</taxon>
        <taxon>Leuconostoc</taxon>
    </lineage>
</organism>
<protein>
    <recommendedName>
        <fullName evidence="3">Single-stranded DNA-binding protein</fullName>
    </recommendedName>
</protein>